<reference evidence="1 2" key="1">
    <citation type="submission" date="2019-07" db="EMBL/GenBank/DDBJ databases">
        <title>Whole genome shotgun sequence of Halobacillus faecis NBRC 103569.</title>
        <authorList>
            <person name="Hosoyama A."/>
            <person name="Uohara A."/>
            <person name="Ohji S."/>
            <person name="Ichikawa N."/>
        </authorList>
    </citation>
    <scope>NUCLEOTIDE SEQUENCE [LARGE SCALE GENOMIC DNA]</scope>
    <source>
        <strain evidence="1 2">NBRC 103569</strain>
    </source>
</reference>
<dbReference type="Proteomes" id="UP000321886">
    <property type="component" value="Unassembled WGS sequence"/>
</dbReference>
<organism evidence="1 2">
    <name type="scientific">Halobacillus faecis</name>
    <dbReference type="NCBI Taxonomy" id="360184"/>
    <lineage>
        <taxon>Bacteria</taxon>
        <taxon>Bacillati</taxon>
        <taxon>Bacillota</taxon>
        <taxon>Bacilli</taxon>
        <taxon>Bacillales</taxon>
        <taxon>Bacillaceae</taxon>
        <taxon>Halobacillus</taxon>
    </lineage>
</organism>
<dbReference type="EMBL" id="BJYD01000006">
    <property type="protein sequence ID" value="GEN52607.1"/>
    <property type="molecule type" value="Genomic_DNA"/>
</dbReference>
<protein>
    <submittedName>
        <fullName evidence="1">Uncharacterized protein</fullName>
    </submittedName>
</protein>
<evidence type="ECO:0000313" key="1">
    <source>
        <dbReference type="EMBL" id="GEN52607.1"/>
    </source>
</evidence>
<proteinExistence type="predicted"/>
<accession>A0A511WNH5</accession>
<evidence type="ECO:0000313" key="2">
    <source>
        <dbReference type="Proteomes" id="UP000321886"/>
    </source>
</evidence>
<keyword evidence="2" id="KW-1185">Reference proteome</keyword>
<comment type="caution">
    <text evidence="1">The sequence shown here is derived from an EMBL/GenBank/DDBJ whole genome shotgun (WGS) entry which is preliminary data.</text>
</comment>
<gene>
    <name evidence="1" type="ORF">HFA01_08690</name>
</gene>
<name>A0A511WNH5_9BACI</name>
<dbReference type="AlphaFoldDB" id="A0A511WNH5"/>
<sequence>MWTSMLVLSIAKIVKNYVNGISLFSFFHNMNLLSWGRKGHLKYKGNDNREMSILIGK</sequence>